<dbReference type="Proteomes" id="UP001280156">
    <property type="component" value="Unassembled WGS sequence"/>
</dbReference>
<proteinExistence type="predicted"/>
<organism evidence="1 2">
    <name type="scientific">Mesorhizobium humile</name>
    <dbReference type="NCBI Taxonomy" id="3072313"/>
    <lineage>
        <taxon>Bacteria</taxon>
        <taxon>Pseudomonadati</taxon>
        <taxon>Pseudomonadota</taxon>
        <taxon>Alphaproteobacteria</taxon>
        <taxon>Hyphomicrobiales</taxon>
        <taxon>Phyllobacteriaceae</taxon>
        <taxon>Mesorhizobium</taxon>
    </lineage>
</organism>
<accession>A0ABU4YE83</accession>
<dbReference type="PROSITE" id="PS51257">
    <property type="entry name" value="PROKAR_LIPOPROTEIN"/>
    <property type="match status" value="1"/>
</dbReference>
<evidence type="ECO:0000313" key="1">
    <source>
        <dbReference type="EMBL" id="MDX8485264.1"/>
    </source>
</evidence>
<gene>
    <name evidence="1" type="ORF">RFM52_08680</name>
</gene>
<dbReference type="EMBL" id="JAVIIV010000004">
    <property type="protein sequence ID" value="MDX8485264.1"/>
    <property type="molecule type" value="Genomic_DNA"/>
</dbReference>
<keyword evidence="2" id="KW-1185">Reference proteome</keyword>
<reference evidence="1 2" key="1">
    <citation type="submission" date="2023-08" db="EMBL/GenBank/DDBJ databases">
        <title>Implementing the SeqCode for naming new Mesorhizobium species isolated from Vachellia karroo root nodules.</title>
        <authorList>
            <person name="Van Lill M."/>
        </authorList>
    </citation>
    <scope>NUCLEOTIDE SEQUENCE [LARGE SCALE GENOMIC DNA]</scope>
    <source>
        <strain evidence="1 2">VK2B</strain>
    </source>
</reference>
<sequence length="144" mass="15611">MGIDREDSKRAGKAIATMAALMLLAGCMTHQPRGIDAYQTSGIDQWLATADADKVVNAMSAKGLMPATIDCRFADTTPGQVAYLSKFTWRRAPANTRYHWEIGDPTYLASDEVKANRVGLRRVFAKATRDAATGQKVGCSIWAG</sequence>
<name>A0ABU4YE83_9HYPH</name>
<dbReference type="RefSeq" id="WP_320296186.1">
    <property type="nucleotide sequence ID" value="NZ_JAVIIU010000006.1"/>
</dbReference>
<comment type="caution">
    <text evidence="1">The sequence shown here is derived from an EMBL/GenBank/DDBJ whole genome shotgun (WGS) entry which is preliminary data.</text>
</comment>
<evidence type="ECO:0000313" key="2">
    <source>
        <dbReference type="Proteomes" id="UP001280156"/>
    </source>
</evidence>
<protein>
    <submittedName>
        <fullName evidence="1">Uncharacterized protein</fullName>
    </submittedName>
</protein>